<name>A0AAD7A8Z3_9AGAR</name>
<comment type="caution">
    <text evidence="2">The sequence shown here is derived from an EMBL/GenBank/DDBJ whole genome shotgun (WGS) entry which is preliminary data.</text>
</comment>
<organism evidence="2 3">
    <name type="scientific">Mycena albidolilacea</name>
    <dbReference type="NCBI Taxonomy" id="1033008"/>
    <lineage>
        <taxon>Eukaryota</taxon>
        <taxon>Fungi</taxon>
        <taxon>Dikarya</taxon>
        <taxon>Basidiomycota</taxon>
        <taxon>Agaricomycotina</taxon>
        <taxon>Agaricomycetes</taxon>
        <taxon>Agaricomycetidae</taxon>
        <taxon>Agaricales</taxon>
        <taxon>Marasmiineae</taxon>
        <taxon>Mycenaceae</taxon>
        <taxon>Mycena</taxon>
    </lineage>
</organism>
<feature type="compositionally biased region" description="Basic and acidic residues" evidence="1">
    <location>
        <begin position="360"/>
        <end position="377"/>
    </location>
</feature>
<evidence type="ECO:0000313" key="2">
    <source>
        <dbReference type="EMBL" id="KAJ7352373.1"/>
    </source>
</evidence>
<feature type="compositionally biased region" description="Pro residues" evidence="1">
    <location>
        <begin position="434"/>
        <end position="443"/>
    </location>
</feature>
<evidence type="ECO:0000313" key="3">
    <source>
        <dbReference type="Proteomes" id="UP001218218"/>
    </source>
</evidence>
<feature type="compositionally biased region" description="Acidic residues" evidence="1">
    <location>
        <begin position="37"/>
        <end position="46"/>
    </location>
</feature>
<feature type="compositionally biased region" description="Polar residues" evidence="1">
    <location>
        <begin position="542"/>
        <end position="571"/>
    </location>
</feature>
<feature type="region of interest" description="Disordered" evidence="1">
    <location>
        <begin position="319"/>
        <end position="571"/>
    </location>
</feature>
<feature type="compositionally biased region" description="Low complexity" evidence="1">
    <location>
        <begin position="340"/>
        <end position="351"/>
    </location>
</feature>
<dbReference type="Proteomes" id="UP001218218">
    <property type="component" value="Unassembled WGS sequence"/>
</dbReference>
<feature type="compositionally biased region" description="Pro residues" evidence="1">
    <location>
        <begin position="237"/>
        <end position="275"/>
    </location>
</feature>
<feature type="compositionally biased region" description="Polar residues" evidence="1">
    <location>
        <begin position="520"/>
        <end position="533"/>
    </location>
</feature>
<feature type="region of interest" description="Disordered" evidence="1">
    <location>
        <begin position="1"/>
        <end position="130"/>
    </location>
</feature>
<dbReference type="EMBL" id="JARIHO010000012">
    <property type="protein sequence ID" value="KAJ7352373.1"/>
    <property type="molecule type" value="Genomic_DNA"/>
</dbReference>
<keyword evidence="3" id="KW-1185">Reference proteome</keyword>
<reference evidence="2" key="1">
    <citation type="submission" date="2023-03" db="EMBL/GenBank/DDBJ databases">
        <title>Massive genome expansion in bonnet fungi (Mycena s.s.) driven by repeated elements and novel gene families across ecological guilds.</title>
        <authorList>
            <consortium name="Lawrence Berkeley National Laboratory"/>
            <person name="Harder C.B."/>
            <person name="Miyauchi S."/>
            <person name="Viragh M."/>
            <person name="Kuo A."/>
            <person name="Thoen E."/>
            <person name="Andreopoulos B."/>
            <person name="Lu D."/>
            <person name="Skrede I."/>
            <person name="Drula E."/>
            <person name="Henrissat B."/>
            <person name="Morin E."/>
            <person name="Kohler A."/>
            <person name="Barry K."/>
            <person name="LaButti K."/>
            <person name="Morin E."/>
            <person name="Salamov A."/>
            <person name="Lipzen A."/>
            <person name="Mereny Z."/>
            <person name="Hegedus B."/>
            <person name="Baldrian P."/>
            <person name="Stursova M."/>
            <person name="Weitz H."/>
            <person name="Taylor A."/>
            <person name="Grigoriev I.V."/>
            <person name="Nagy L.G."/>
            <person name="Martin F."/>
            <person name="Kauserud H."/>
        </authorList>
    </citation>
    <scope>NUCLEOTIDE SEQUENCE</scope>
    <source>
        <strain evidence="2">CBHHK002</strain>
    </source>
</reference>
<feature type="compositionally biased region" description="Low complexity" evidence="1">
    <location>
        <begin position="224"/>
        <end position="236"/>
    </location>
</feature>
<evidence type="ECO:0000256" key="1">
    <source>
        <dbReference type="SAM" id="MobiDB-lite"/>
    </source>
</evidence>
<feature type="compositionally biased region" description="Low complexity" evidence="1">
    <location>
        <begin position="444"/>
        <end position="461"/>
    </location>
</feature>
<gene>
    <name evidence="2" type="ORF">DFH08DRAFT_85326</name>
</gene>
<feature type="compositionally biased region" description="Low complexity" evidence="1">
    <location>
        <begin position="492"/>
        <end position="503"/>
    </location>
</feature>
<dbReference type="AlphaFoldDB" id="A0AAD7A8Z3"/>
<feature type="compositionally biased region" description="Pro residues" evidence="1">
    <location>
        <begin position="319"/>
        <end position="339"/>
    </location>
</feature>
<feature type="region of interest" description="Disordered" evidence="1">
    <location>
        <begin position="224"/>
        <end position="277"/>
    </location>
</feature>
<feature type="compositionally biased region" description="Basic residues" evidence="1">
    <location>
        <begin position="87"/>
        <end position="99"/>
    </location>
</feature>
<evidence type="ECO:0008006" key="4">
    <source>
        <dbReference type="Google" id="ProtNLM"/>
    </source>
</evidence>
<feature type="compositionally biased region" description="Polar residues" evidence="1">
    <location>
        <begin position="462"/>
        <end position="474"/>
    </location>
</feature>
<feature type="compositionally biased region" description="Low complexity" evidence="1">
    <location>
        <begin position="16"/>
        <end position="31"/>
    </location>
</feature>
<proteinExistence type="predicted"/>
<accession>A0AAD7A8Z3</accession>
<sequence>MDNPQHYQPLSYALHPPSSSTTPKPSASALPHNPQREEEEDEEENLVADHLNPHNHTGNSPANKPVGPPHAPAQEHQFLQEPDPGKRRPGRPRGSKNRKVASPPGLAPAKLDAVIHPTGTGTAPPELPNVNSQNQQYYEFQWRMLNLCAEFYGAAEELVKGTDSLVIAQCYQMGASKVDPLIMLNDAKRICDTLLASPTQLILSPPPSLYPVVPTFYHPQPVPNTSAAPKASTSTPKPAPAPVPAAVPTAPVAPAPAPASAPAPAPPPNPAPPPSTVITNPGSFVVSLGTQPYSYAGYSPAAPYPGPYYASYGYTPGYYAPPQPQPQPQPPAKTQPAPPQASTSSPAAPSGSGNGGTRTHWSDEEVERLKKLAEDSKAASASKEIEWDWVAGQWGPGRTRHQILLKATNLGLKESSSAGRGNKRRREDDVGTPPMGPAQPPNPANANSKITSTSTSTASNTGSPAMSHTTSTPHASPAMSHVQRPPSANRHPAPAKATPTGPASGLPWPMPTVAAANVSPVLTPSVQGDQRTSYYRPRPAPTDTTSGPTAAARTNTHQFMTYQNGPVQNSS</sequence>
<protein>
    <recommendedName>
        <fullName evidence="4">Myb-like domain-containing protein</fullName>
    </recommendedName>
</protein>